<dbReference type="InterPro" id="IPR000644">
    <property type="entry name" value="CBS_dom"/>
</dbReference>
<dbReference type="SMART" id="SM00116">
    <property type="entry name" value="CBS"/>
    <property type="match status" value="2"/>
</dbReference>
<dbReference type="EMBL" id="FMBM01000001">
    <property type="protein sequence ID" value="SCC78148.1"/>
    <property type="molecule type" value="Genomic_DNA"/>
</dbReference>
<keyword evidence="1 2" id="KW-0129">CBS domain</keyword>
<dbReference type="Gene3D" id="3.30.1340.30">
    <property type="match status" value="1"/>
</dbReference>
<name>A0A0P7XUD8_9HYPH</name>
<dbReference type="EMBL" id="LJSX01000010">
    <property type="protein sequence ID" value="KPQ11123.1"/>
    <property type="molecule type" value="Genomic_DNA"/>
</dbReference>
<evidence type="ECO:0000313" key="6">
    <source>
        <dbReference type="EMBL" id="SCC78148.1"/>
    </source>
</evidence>
<gene>
    <name evidence="6" type="ORF">GA0071312_0111</name>
    <name evidence="5" type="ORF">HLUCCO17_08265</name>
</gene>
<dbReference type="InterPro" id="IPR017080">
    <property type="entry name" value="UCP036990_CBS_BON"/>
</dbReference>
<dbReference type="PROSITE" id="PS51371">
    <property type="entry name" value="CBS"/>
    <property type="match status" value="2"/>
</dbReference>
<dbReference type="OrthoDB" id="9783590at2"/>
<dbReference type="PANTHER" id="PTHR43080:SF26">
    <property type="entry name" value="REGULATORY PROTEIN"/>
    <property type="match status" value="1"/>
</dbReference>
<dbReference type="STRING" id="1653334.GA0071312_0111"/>
<feature type="domain" description="CBS" evidence="4">
    <location>
        <begin position="8"/>
        <end position="65"/>
    </location>
</feature>
<reference evidence="5 7" key="1">
    <citation type="submission" date="2015-09" db="EMBL/GenBank/DDBJ databases">
        <title>Identification and resolution of microdiversity through metagenomic sequencing of parallel consortia.</title>
        <authorList>
            <person name="Nelson W.C."/>
            <person name="Romine M.F."/>
            <person name="Lindemann S.R."/>
        </authorList>
    </citation>
    <scope>NUCLEOTIDE SEQUENCE [LARGE SCALE GENOMIC DNA]</scope>
    <source>
        <strain evidence="5">HL-109</strain>
    </source>
</reference>
<dbReference type="Proteomes" id="UP000050497">
    <property type="component" value="Unassembled WGS sequence"/>
</dbReference>
<feature type="domain" description="CBS" evidence="4">
    <location>
        <begin position="97"/>
        <end position="155"/>
    </location>
</feature>
<evidence type="ECO:0000313" key="8">
    <source>
        <dbReference type="Proteomes" id="UP000182800"/>
    </source>
</evidence>
<evidence type="ECO:0000259" key="4">
    <source>
        <dbReference type="PROSITE" id="PS51371"/>
    </source>
</evidence>
<dbReference type="Gene3D" id="3.10.580.10">
    <property type="entry name" value="CBS-domain"/>
    <property type="match status" value="1"/>
</dbReference>
<dbReference type="RefSeq" id="WP_074443187.1">
    <property type="nucleotide sequence ID" value="NZ_FMBM01000001.1"/>
</dbReference>
<proteinExistence type="predicted"/>
<dbReference type="Pfam" id="PF04972">
    <property type="entry name" value="BON"/>
    <property type="match status" value="1"/>
</dbReference>
<dbReference type="AlphaFoldDB" id="A0A0P7XUD8"/>
<dbReference type="PANTHER" id="PTHR43080">
    <property type="entry name" value="CBS DOMAIN-CONTAINING PROTEIN CBSX3, MITOCHONDRIAL"/>
    <property type="match status" value="1"/>
</dbReference>
<evidence type="ECO:0000256" key="1">
    <source>
        <dbReference type="ARBA" id="ARBA00023122"/>
    </source>
</evidence>
<dbReference type="PROSITE" id="PS50914">
    <property type="entry name" value="BON"/>
    <property type="match status" value="1"/>
</dbReference>
<protein>
    <submittedName>
        <fullName evidence="6">BON domain-containing protein</fullName>
    </submittedName>
    <submittedName>
        <fullName evidence="5">CBS/Bon domain protein</fullName>
    </submittedName>
</protein>
<dbReference type="Pfam" id="PF00571">
    <property type="entry name" value="CBS"/>
    <property type="match status" value="2"/>
</dbReference>
<dbReference type="SUPFAM" id="SSF54631">
    <property type="entry name" value="CBS-domain pair"/>
    <property type="match status" value="1"/>
</dbReference>
<sequence length="229" mass="24984">MLTAKDVMTSEVVTVKPDTAVQDIAQLLYSQRISGVPVVDAQEKVVGMVSEGDLMSHVGAVGDAPPKRSWWLRLLGDAPDTAENYTRSHGRTAQDVMSRKVLSVSEDTPLADIARLLEKNRIKRVPVLTDGKLVGLISRANLLRGLAVAKPQQASITADDRALSDAITKELRKHPWGAFTNVIVQDGVAHLWGFIDAESERRAITLIAEEVSGVRGVEDHLTFRPVYEG</sequence>
<reference evidence="6 8" key="2">
    <citation type="submission" date="2016-08" db="EMBL/GenBank/DDBJ databases">
        <authorList>
            <person name="Varghese N."/>
            <person name="Submissions Spin"/>
        </authorList>
    </citation>
    <scope>NUCLEOTIDE SEQUENCE [LARGE SCALE GENOMIC DNA]</scope>
    <source>
        <strain evidence="6 8">HL-109</strain>
    </source>
</reference>
<evidence type="ECO:0000313" key="7">
    <source>
        <dbReference type="Proteomes" id="UP000050497"/>
    </source>
</evidence>
<dbReference type="CDD" id="cd04586">
    <property type="entry name" value="CBS_pair_BON_assoc"/>
    <property type="match status" value="1"/>
</dbReference>
<dbReference type="Proteomes" id="UP000182800">
    <property type="component" value="Unassembled WGS sequence"/>
</dbReference>
<dbReference type="PIRSF" id="PIRSF036990">
    <property type="entry name" value="UCP036990_CBS_BON"/>
    <property type="match status" value="1"/>
</dbReference>
<accession>A0A0P7XUD8</accession>
<dbReference type="InterPro" id="IPR051257">
    <property type="entry name" value="Diverse_CBS-Domain"/>
</dbReference>
<keyword evidence="8" id="KW-1185">Reference proteome</keyword>
<evidence type="ECO:0000313" key="5">
    <source>
        <dbReference type="EMBL" id="KPQ11123.1"/>
    </source>
</evidence>
<dbReference type="InterPro" id="IPR007055">
    <property type="entry name" value="BON_dom"/>
</dbReference>
<evidence type="ECO:0000256" key="2">
    <source>
        <dbReference type="PROSITE-ProRule" id="PRU00703"/>
    </source>
</evidence>
<dbReference type="InterPro" id="IPR046342">
    <property type="entry name" value="CBS_dom_sf"/>
</dbReference>
<evidence type="ECO:0000259" key="3">
    <source>
        <dbReference type="PROSITE" id="PS50914"/>
    </source>
</evidence>
<feature type="domain" description="BON" evidence="3">
    <location>
        <begin position="159"/>
        <end position="225"/>
    </location>
</feature>
<organism evidence="5 7">
    <name type="scientific">Saliniramus fredricksonii</name>
    <dbReference type="NCBI Taxonomy" id="1653334"/>
    <lineage>
        <taxon>Bacteria</taxon>
        <taxon>Pseudomonadati</taxon>
        <taxon>Pseudomonadota</taxon>
        <taxon>Alphaproteobacteria</taxon>
        <taxon>Hyphomicrobiales</taxon>
        <taxon>Salinarimonadaceae</taxon>
        <taxon>Saliniramus</taxon>
    </lineage>
</organism>
<comment type="caution">
    <text evidence="5">The sequence shown here is derived from an EMBL/GenBank/DDBJ whole genome shotgun (WGS) entry which is preliminary data.</text>
</comment>